<dbReference type="InterPro" id="IPR029058">
    <property type="entry name" value="AB_hydrolase_fold"/>
</dbReference>
<proteinExistence type="predicted"/>
<dbReference type="Pfam" id="PF00561">
    <property type="entry name" value="Abhydrolase_1"/>
    <property type="match status" value="1"/>
</dbReference>
<dbReference type="NCBIfam" id="TIGR03611">
    <property type="entry name" value="RutD"/>
    <property type="match status" value="1"/>
</dbReference>
<name>A0A8I1DH35_ACIBZ</name>
<dbReference type="InterPro" id="IPR000073">
    <property type="entry name" value="AB_hydrolase_1"/>
</dbReference>
<dbReference type="GO" id="GO:0006212">
    <property type="term" value="P:uracil catabolic process"/>
    <property type="evidence" value="ECO:0007669"/>
    <property type="project" value="InterPro"/>
</dbReference>
<evidence type="ECO:0000313" key="2">
    <source>
        <dbReference type="EMBL" id="UUN99329.1"/>
    </source>
</evidence>
<dbReference type="AlphaFoldDB" id="A0A8I1DH35"/>
<accession>A0A8I1DH35</accession>
<dbReference type="InterPro" id="IPR019913">
    <property type="entry name" value="Pyrimidine_utilisation_RutD"/>
</dbReference>
<sequence length="263" mass="29425">MKEKIFPCSNGQDAEFVILSSGLGGHATFWQPQIEPLTQYFHVLVYDQEGCHADSAHLPQYYSIQNMAEQALAILQKYKIDKCHFIGHALGAVIGAELAVLVQNTSISLLSLTMINAWDTLDPHTQKCFQTRIALLKDSGAEAYVRAQALFLYPPAFISKNHQEIQQIENIGLQDFPPSHNVMARLKALMKFEILPIHRKALLNTDLYYIANKDDFLVPYQKSHDLQAALGHGDLTVLDYGAHASTITDSKTLNHLLIKNLKG</sequence>
<dbReference type="GO" id="GO:0016811">
    <property type="term" value="F:hydrolase activity, acting on carbon-nitrogen (but not peptide) bonds, in linear amides"/>
    <property type="evidence" value="ECO:0007669"/>
    <property type="project" value="InterPro"/>
</dbReference>
<dbReference type="Proteomes" id="UP000644140">
    <property type="component" value="Chromosome"/>
</dbReference>
<evidence type="ECO:0000313" key="3">
    <source>
        <dbReference type="Proteomes" id="UP000644140"/>
    </source>
</evidence>
<dbReference type="RefSeq" id="WP_046761483.1">
    <property type="nucleotide sequence ID" value="NZ_BKNL01000145.1"/>
</dbReference>
<organism evidence="2 3">
    <name type="scientific">Acinetobacter bereziniae</name>
    <name type="common">Acinetobacter genomosp. 10</name>
    <dbReference type="NCBI Taxonomy" id="106648"/>
    <lineage>
        <taxon>Bacteria</taxon>
        <taxon>Pseudomonadati</taxon>
        <taxon>Pseudomonadota</taxon>
        <taxon>Gammaproteobacteria</taxon>
        <taxon>Moraxellales</taxon>
        <taxon>Moraxellaceae</taxon>
        <taxon>Acinetobacter</taxon>
    </lineage>
</organism>
<dbReference type="PANTHER" id="PTHR43433:SF5">
    <property type="entry name" value="AB HYDROLASE-1 DOMAIN-CONTAINING PROTEIN"/>
    <property type="match status" value="1"/>
</dbReference>
<gene>
    <name evidence="2" type="primary">rutD</name>
    <name evidence="2" type="ORF">I9054_007715</name>
</gene>
<dbReference type="EMBL" id="CP092085">
    <property type="protein sequence ID" value="UUN99329.1"/>
    <property type="molecule type" value="Genomic_DNA"/>
</dbReference>
<evidence type="ECO:0000256" key="1">
    <source>
        <dbReference type="ARBA" id="ARBA00022801"/>
    </source>
</evidence>
<dbReference type="Gene3D" id="3.40.50.1820">
    <property type="entry name" value="alpha/beta hydrolase"/>
    <property type="match status" value="1"/>
</dbReference>
<reference evidence="2" key="1">
    <citation type="submission" date="2022-02" db="EMBL/GenBank/DDBJ databases">
        <title>Characterization of Tn125 harboring carbapenem-resistant Acinetobacter bereziniae clinical isolates.</title>
        <authorList>
            <person name="Wong N.-K."/>
            <person name="Pan Q."/>
        </authorList>
    </citation>
    <scope>NUCLEOTIDE SEQUENCE</scope>
    <source>
        <strain evidence="2">GD03393</strain>
    </source>
</reference>
<protein>
    <submittedName>
        <fullName evidence="2">Pyrimidine utilization protein D</fullName>
    </submittedName>
</protein>
<dbReference type="InterPro" id="IPR050471">
    <property type="entry name" value="AB_hydrolase"/>
</dbReference>
<dbReference type="PANTHER" id="PTHR43433">
    <property type="entry name" value="HYDROLASE, ALPHA/BETA FOLD FAMILY PROTEIN"/>
    <property type="match status" value="1"/>
</dbReference>
<dbReference type="SUPFAM" id="SSF53474">
    <property type="entry name" value="alpha/beta-Hydrolases"/>
    <property type="match status" value="1"/>
</dbReference>
<keyword evidence="1" id="KW-0378">Hydrolase</keyword>